<dbReference type="SUPFAM" id="SSF51197">
    <property type="entry name" value="Clavaminate synthase-like"/>
    <property type="match status" value="1"/>
</dbReference>
<accession>A0A0C9X4D1</accession>
<dbReference type="Proteomes" id="UP000054477">
    <property type="component" value="Unassembled WGS sequence"/>
</dbReference>
<evidence type="ECO:0000256" key="1">
    <source>
        <dbReference type="SAM" id="MobiDB-lite"/>
    </source>
</evidence>
<organism evidence="2 3">
    <name type="scientific">Laccaria amethystina LaAM-08-1</name>
    <dbReference type="NCBI Taxonomy" id="1095629"/>
    <lineage>
        <taxon>Eukaryota</taxon>
        <taxon>Fungi</taxon>
        <taxon>Dikarya</taxon>
        <taxon>Basidiomycota</taxon>
        <taxon>Agaricomycotina</taxon>
        <taxon>Agaricomycetes</taxon>
        <taxon>Agaricomycetidae</taxon>
        <taxon>Agaricales</taxon>
        <taxon>Agaricineae</taxon>
        <taxon>Hydnangiaceae</taxon>
        <taxon>Laccaria</taxon>
    </lineage>
</organism>
<name>A0A0C9X4D1_9AGAR</name>
<proteinExistence type="predicted"/>
<feature type="compositionally biased region" description="Polar residues" evidence="1">
    <location>
        <begin position="361"/>
        <end position="370"/>
    </location>
</feature>
<keyword evidence="3" id="KW-1185">Reference proteome</keyword>
<reference evidence="3" key="2">
    <citation type="submission" date="2015-01" db="EMBL/GenBank/DDBJ databases">
        <title>Evolutionary Origins and Diversification of the Mycorrhizal Mutualists.</title>
        <authorList>
            <consortium name="DOE Joint Genome Institute"/>
            <consortium name="Mycorrhizal Genomics Consortium"/>
            <person name="Kohler A."/>
            <person name="Kuo A."/>
            <person name="Nagy L.G."/>
            <person name="Floudas D."/>
            <person name="Copeland A."/>
            <person name="Barry K.W."/>
            <person name="Cichocki N."/>
            <person name="Veneault-Fourrey C."/>
            <person name="LaButti K."/>
            <person name="Lindquist E.A."/>
            <person name="Lipzen A."/>
            <person name="Lundell T."/>
            <person name="Morin E."/>
            <person name="Murat C."/>
            <person name="Riley R."/>
            <person name="Ohm R."/>
            <person name="Sun H."/>
            <person name="Tunlid A."/>
            <person name="Henrissat B."/>
            <person name="Grigoriev I.V."/>
            <person name="Hibbett D.S."/>
            <person name="Martin F."/>
        </authorList>
    </citation>
    <scope>NUCLEOTIDE SEQUENCE [LARGE SCALE GENOMIC DNA]</scope>
    <source>
        <strain evidence="3">LaAM-08-1</strain>
    </source>
</reference>
<dbReference type="HOGENOM" id="CLU_297912_0_0_1"/>
<feature type="compositionally biased region" description="Basic residues" evidence="1">
    <location>
        <begin position="473"/>
        <end position="484"/>
    </location>
</feature>
<dbReference type="OrthoDB" id="3270451at2759"/>
<feature type="compositionally biased region" description="Polar residues" evidence="1">
    <location>
        <begin position="425"/>
        <end position="434"/>
    </location>
</feature>
<evidence type="ECO:0000313" key="2">
    <source>
        <dbReference type="EMBL" id="KIJ91392.1"/>
    </source>
</evidence>
<sequence length="1010" mass="110485">MPSMPPGGFQNEEDYDHFEIEYNEFIVKCGTEGCPSTAAHVGRRSPFQLASLISPLYLLVTLRLSSKSFHHRSIIDLAARLGLHKSPLVTAVESMIWGALFCLSEGRTSAYVVLRDLANSMPWSDITFASACDDDKQCFSPALEMPYAPTMYVPNPKLLLPPPPPLPMQALFATYPMVSDSFPNALARTPSAILAGAPLGNSPAVTPFQLTSPSATSTPHDDFTNRACSVEVLITRALWMPDSFANSLAVTLNTVFGGAPLGNSLAVNPLQLTSPSTTSTPQDNFTNCYCNMDNQSPVDAGSGSESGSGSTSESGSISGDMDVDDHDEPETVPNELHFMQSVFDGPDLHQPCGSYLDEGQSDGSESTGSPTALAGLGQNQLAEGGARNGGTTLPSIENHPKSTCEAIRTDLTDPEESDLTDLDPNPSNHSSSGKDSTHSDTDSELGSEALERENSWRKPLNGSKFSPSSKGCLMRKPRSPHRTRGTNSAHVLRPDSFGSPSAPLSPPPHPGKRKSFHDEDRHTNIERPSGSIDLDAAMALPPANTLNLKHIRSKCIGAKEYRLYGASKDDFLTYTPEFHHEIDVIHFDGLMKAVADDYVDGLPRHLSLPATSSFAIMTAEELAHMDAVIDVQDQSIQVKNGDYGLRLHQGTLKQLFAKGSAGPNDNGRILNALDFPLPTSDLSPDALCTDLHAWIATECLPFCNAHAAPLPSRDLRWGLVATYGALHYGHIDSDGFGTFVNVLVGAKYWFVTCPKQESHFQQTVLKRRMRPQTPHWVVTPKPSICRGGHFYCMSTLTESVIDLYRTWALGGLITNTNHNPSHLLLICIMYLWHRHFVLHQEASGFLLQHIPNLESFHDILTIFILVNVMELLNVVDYQTYKVETNLSGEDLDLPADPGLSQFLMRLQGFDEKVGGAPDCTLKKFTREVKTVLSNSPLLEAATIKIKPVANMIDNFLWDGDEYSIHRRSSQIQCIASKQAHTAGRNQHQKRGLPQAKSKNITWDNNRLEAQ</sequence>
<gene>
    <name evidence="2" type="ORF">K443DRAFT_126253</name>
</gene>
<feature type="region of interest" description="Disordered" evidence="1">
    <location>
        <begin position="296"/>
        <end position="331"/>
    </location>
</feature>
<feature type="region of interest" description="Disordered" evidence="1">
    <location>
        <begin position="979"/>
        <end position="1010"/>
    </location>
</feature>
<feature type="compositionally biased region" description="Acidic residues" evidence="1">
    <location>
        <begin position="321"/>
        <end position="330"/>
    </location>
</feature>
<dbReference type="STRING" id="1095629.A0A0C9X4D1"/>
<feature type="compositionally biased region" description="Basic and acidic residues" evidence="1">
    <location>
        <begin position="516"/>
        <end position="525"/>
    </location>
</feature>
<protein>
    <submittedName>
        <fullName evidence="2">Uncharacterized protein</fullName>
    </submittedName>
</protein>
<dbReference type="AlphaFoldDB" id="A0A0C9X4D1"/>
<dbReference type="EMBL" id="KN839015">
    <property type="protein sequence ID" value="KIJ91392.1"/>
    <property type="molecule type" value="Genomic_DNA"/>
</dbReference>
<reference evidence="2 3" key="1">
    <citation type="submission" date="2014-04" db="EMBL/GenBank/DDBJ databases">
        <authorList>
            <consortium name="DOE Joint Genome Institute"/>
            <person name="Kuo A."/>
            <person name="Kohler A."/>
            <person name="Nagy L.G."/>
            <person name="Floudas D."/>
            <person name="Copeland A."/>
            <person name="Barry K.W."/>
            <person name="Cichocki N."/>
            <person name="Veneault-Fourrey C."/>
            <person name="LaButti K."/>
            <person name="Lindquist E.A."/>
            <person name="Lipzen A."/>
            <person name="Lundell T."/>
            <person name="Morin E."/>
            <person name="Murat C."/>
            <person name="Sun H."/>
            <person name="Tunlid A."/>
            <person name="Henrissat B."/>
            <person name="Grigoriev I.V."/>
            <person name="Hibbett D.S."/>
            <person name="Martin F."/>
            <person name="Nordberg H.P."/>
            <person name="Cantor M.N."/>
            <person name="Hua S.X."/>
        </authorList>
    </citation>
    <scope>NUCLEOTIDE SEQUENCE [LARGE SCALE GENOMIC DNA]</scope>
    <source>
        <strain evidence="2 3">LaAM-08-1</strain>
    </source>
</reference>
<feature type="region of interest" description="Disordered" evidence="1">
    <location>
        <begin position="414"/>
        <end position="528"/>
    </location>
</feature>
<evidence type="ECO:0000313" key="3">
    <source>
        <dbReference type="Proteomes" id="UP000054477"/>
    </source>
</evidence>
<feature type="region of interest" description="Disordered" evidence="1">
    <location>
        <begin position="343"/>
        <end position="401"/>
    </location>
</feature>
<feature type="compositionally biased region" description="Low complexity" evidence="1">
    <location>
        <begin position="301"/>
        <end position="319"/>
    </location>
</feature>